<dbReference type="HOGENOM" id="CLU_113179_0_0_2"/>
<sequence>MKGKILVLLLVFVFLFASGCAGEDSEAASEESDALEASAEPQDDVQQENVSSGSGKNHIIYIEYYNETVQSVTRSELDISAGDTVSWWSKKRQGTYILVSEEDLFPDQELTYRVPYSYTFNKPGSYLFTVKDVPEMNVTIRVN</sequence>
<keyword evidence="2" id="KW-0449">Lipoprotein</keyword>
<dbReference type="RefSeq" id="WP_048042599.1">
    <property type="nucleotide sequence ID" value="NZ_CP009511.1"/>
</dbReference>
<accession>A0A0E3LRL1</accession>
<evidence type="ECO:0000313" key="3">
    <source>
        <dbReference type="Proteomes" id="UP000033116"/>
    </source>
</evidence>
<proteinExistence type="predicted"/>
<name>A0A0E3LRL1_METMZ</name>
<dbReference type="PATRIC" id="fig|1434115.4.peg.269"/>
<dbReference type="InterPro" id="IPR008972">
    <property type="entry name" value="Cupredoxin"/>
</dbReference>
<dbReference type="Gene3D" id="2.60.40.420">
    <property type="entry name" value="Cupredoxins - blue copper proteins"/>
    <property type="match status" value="1"/>
</dbReference>
<feature type="region of interest" description="Disordered" evidence="1">
    <location>
        <begin position="27"/>
        <end position="53"/>
    </location>
</feature>
<dbReference type="Proteomes" id="UP000033116">
    <property type="component" value="Chromosome"/>
</dbReference>
<evidence type="ECO:0000256" key="1">
    <source>
        <dbReference type="SAM" id="MobiDB-lite"/>
    </source>
</evidence>
<dbReference type="SUPFAM" id="SSF49503">
    <property type="entry name" value="Cupredoxins"/>
    <property type="match status" value="1"/>
</dbReference>
<dbReference type="PANTHER" id="PTHR36507">
    <property type="entry name" value="BLL1555 PROTEIN"/>
    <property type="match status" value="1"/>
</dbReference>
<protein>
    <submittedName>
        <fullName evidence="2">Cell surface lipoprotein</fullName>
    </submittedName>
</protein>
<dbReference type="InterPro" id="IPR052721">
    <property type="entry name" value="ET_Amicyanin"/>
</dbReference>
<gene>
    <name evidence="2" type="ORF">MSMAP_0226</name>
</gene>
<organism evidence="2 3">
    <name type="scientific">Methanosarcina mazei SarPi</name>
    <dbReference type="NCBI Taxonomy" id="1434115"/>
    <lineage>
        <taxon>Archaea</taxon>
        <taxon>Methanobacteriati</taxon>
        <taxon>Methanobacteriota</taxon>
        <taxon>Stenosarchaea group</taxon>
        <taxon>Methanomicrobia</taxon>
        <taxon>Methanosarcinales</taxon>
        <taxon>Methanosarcinaceae</taxon>
        <taxon>Methanosarcina</taxon>
    </lineage>
</organism>
<reference evidence="2 3" key="1">
    <citation type="submission" date="2014-07" db="EMBL/GenBank/DDBJ databases">
        <title>Methanogenic archaea and the global carbon cycle.</title>
        <authorList>
            <person name="Henriksen J.R."/>
            <person name="Luke J."/>
            <person name="Reinhart S."/>
            <person name="Benedict M.N."/>
            <person name="Youngblut N.D."/>
            <person name="Metcalf M.E."/>
            <person name="Whitaker R.J."/>
            <person name="Metcalf W.W."/>
        </authorList>
    </citation>
    <scope>NUCLEOTIDE SEQUENCE [LARGE SCALE GENOMIC DNA]</scope>
    <source>
        <strain evidence="2 3">SarPi</strain>
    </source>
</reference>
<dbReference type="GeneID" id="24863326"/>
<dbReference type="EMBL" id="CP009511">
    <property type="protein sequence ID" value="AKB60211.1"/>
    <property type="molecule type" value="Genomic_DNA"/>
</dbReference>
<dbReference type="AlphaFoldDB" id="A0A0E3LRL1"/>
<evidence type="ECO:0000313" key="2">
    <source>
        <dbReference type="EMBL" id="AKB60211.1"/>
    </source>
</evidence>
<dbReference type="PROSITE" id="PS51257">
    <property type="entry name" value="PROKAR_LIPOPROTEIN"/>
    <property type="match status" value="1"/>
</dbReference>
<dbReference type="PANTHER" id="PTHR36507:SF1">
    <property type="entry name" value="BLL1555 PROTEIN"/>
    <property type="match status" value="1"/>
</dbReference>